<dbReference type="OrthoDB" id="1729447at2759"/>
<comment type="caution">
    <text evidence="2">The sequence shown here is derived from an EMBL/GenBank/DDBJ whole genome shotgun (WGS) entry which is preliminary data.</text>
</comment>
<protein>
    <submittedName>
        <fullName evidence="2">Uncharacterized protein</fullName>
    </submittedName>
</protein>
<gene>
    <name evidence="2" type="ORF">E3N88_45376</name>
</gene>
<name>A0A5N6L9A6_9ASTR</name>
<evidence type="ECO:0000313" key="3">
    <source>
        <dbReference type="Proteomes" id="UP000326396"/>
    </source>
</evidence>
<dbReference type="EMBL" id="SZYD01002322">
    <property type="protein sequence ID" value="KAC9696431.1"/>
    <property type="molecule type" value="Genomic_DNA"/>
</dbReference>
<reference evidence="2 3" key="1">
    <citation type="submission" date="2019-05" db="EMBL/GenBank/DDBJ databases">
        <title>Mikania micrantha, genome provides insights into the molecular mechanism of rapid growth.</title>
        <authorList>
            <person name="Liu B."/>
        </authorList>
    </citation>
    <scope>NUCLEOTIDE SEQUENCE [LARGE SCALE GENOMIC DNA]</scope>
    <source>
        <strain evidence="2">NLD-2019</strain>
        <tissue evidence="2">Leaf</tissue>
    </source>
</reference>
<evidence type="ECO:0000256" key="1">
    <source>
        <dbReference type="SAM" id="MobiDB-lite"/>
    </source>
</evidence>
<dbReference type="AlphaFoldDB" id="A0A5N6L9A6"/>
<proteinExistence type="predicted"/>
<feature type="region of interest" description="Disordered" evidence="1">
    <location>
        <begin position="66"/>
        <end position="90"/>
    </location>
</feature>
<evidence type="ECO:0000313" key="2">
    <source>
        <dbReference type="EMBL" id="KAC9696431.1"/>
    </source>
</evidence>
<sequence>MESPSEHSRGALFLSMAASFTTPPVKKSNTGFQPRRGKIKAQIFGGIAESVASAASRARDFFGLVKNDDNTSSPATPPLSSEPVVDPDGEDSRAVVNFIILEKDP</sequence>
<dbReference type="Proteomes" id="UP000326396">
    <property type="component" value="Unassembled WGS sequence"/>
</dbReference>
<keyword evidence="3" id="KW-1185">Reference proteome</keyword>
<organism evidence="2 3">
    <name type="scientific">Mikania micrantha</name>
    <name type="common">bitter vine</name>
    <dbReference type="NCBI Taxonomy" id="192012"/>
    <lineage>
        <taxon>Eukaryota</taxon>
        <taxon>Viridiplantae</taxon>
        <taxon>Streptophyta</taxon>
        <taxon>Embryophyta</taxon>
        <taxon>Tracheophyta</taxon>
        <taxon>Spermatophyta</taxon>
        <taxon>Magnoliopsida</taxon>
        <taxon>eudicotyledons</taxon>
        <taxon>Gunneridae</taxon>
        <taxon>Pentapetalae</taxon>
        <taxon>asterids</taxon>
        <taxon>campanulids</taxon>
        <taxon>Asterales</taxon>
        <taxon>Asteraceae</taxon>
        <taxon>Asteroideae</taxon>
        <taxon>Heliantheae alliance</taxon>
        <taxon>Eupatorieae</taxon>
        <taxon>Mikania</taxon>
    </lineage>
</organism>
<accession>A0A5N6L9A6</accession>